<protein>
    <submittedName>
        <fullName evidence="12">Relaxin family peptide receptor 3.3a2</fullName>
    </submittedName>
</protein>
<dbReference type="InterPro" id="IPR017452">
    <property type="entry name" value="GPCR_Rhodpsn_7TM"/>
</dbReference>
<sequence>PPWSPALRIIISLVYSIVCAVGLVGNLFVFYVMHSKQARKKSTINFYVLNLAVTDFQFVLVLPFWAVETGLDFNWPFGDAICRIVSSLTLLNMYASVSFLTAMSVARYWAIASGLQARSRPAIFTPSWASVFIWLTACAASIPTAVFSTVVHVSGVSLCITKFPEGEEFWLSVYNIQKIVLGFLLPLLIISICYQLLLRFLREKNPVGAKKPGRRLQGDPLHHCCGAVILFVPFSNMYYTTQEYVYPVTLCLAHSNSCLNPLLYCLLRKDIRQSLRQLLWHQATSPKSRGYSNTDA</sequence>
<dbReference type="PROSITE" id="PS50262">
    <property type="entry name" value="G_PROTEIN_RECEP_F1_2"/>
    <property type="match status" value="1"/>
</dbReference>
<keyword evidence="13" id="KW-1185">Reference proteome</keyword>
<dbReference type="SUPFAM" id="SSF81321">
    <property type="entry name" value="Family A G protein-coupled receptor-like"/>
    <property type="match status" value="1"/>
</dbReference>
<dbReference type="PANTHER" id="PTHR10489">
    <property type="entry name" value="CELL ADHESION MOLECULE"/>
    <property type="match status" value="1"/>
</dbReference>
<evidence type="ECO:0000256" key="9">
    <source>
        <dbReference type="ARBA" id="ARBA00023224"/>
    </source>
</evidence>
<feature type="transmembrane region" description="Helical" evidence="10">
    <location>
        <begin position="6"/>
        <end position="32"/>
    </location>
</feature>
<proteinExistence type="predicted"/>
<name>A0A8C4QV86_EPTBU</name>
<keyword evidence="9" id="KW-0807">Transducer</keyword>
<evidence type="ECO:0000256" key="2">
    <source>
        <dbReference type="ARBA" id="ARBA00022692"/>
    </source>
</evidence>
<dbReference type="GeneTree" id="ENSGT01030000234518"/>
<evidence type="ECO:0000256" key="4">
    <source>
        <dbReference type="ARBA" id="ARBA00023040"/>
    </source>
</evidence>
<dbReference type="PRINTS" id="PR00237">
    <property type="entry name" value="GPCRRHODOPSN"/>
</dbReference>
<keyword evidence="5 10" id="KW-0472">Membrane</keyword>
<evidence type="ECO:0000313" key="13">
    <source>
        <dbReference type="Proteomes" id="UP000694388"/>
    </source>
</evidence>
<evidence type="ECO:0000256" key="10">
    <source>
        <dbReference type="SAM" id="Phobius"/>
    </source>
</evidence>
<dbReference type="Gene3D" id="1.20.1070.10">
    <property type="entry name" value="Rhodopsin 7-helix transmembrane proteins"/>
    <property type="match status" value="1"/>
</dbReference>
<dbReference type="Pfam" id="PF00001">
    <property type="entry name" value="7tm_1"/>
    <property type="match status" value="1"/>
</dbReference>
<evidence type="ECO:0000256" key="1">
    <source>
        <dbReference type="ARBA" id="ARBA00004141"/>
    </source>
</evidence>
<keyword evidence="2 10" id="KW-0812">Transmembrane</keyword>
<keyword evidence="6" id="KW-1015">Disulfide bond</keyword>
<feature type="transmembrane region" description="Helical" evidence="10">
    <location>
        <begin position="122"/>
        <end position="142"/>
    </location>
</feature>
<evidence type="ECO:0000256" key="3">
    <source>
        <dbReference type="ARBA" id="ARBA00022989"/>
    </source>
</evidence>
<feature type="transmembrane region" description="Helical" evidence="10">
    <location>
        <begin position="87"/>
        <end position="110"/>
    </location>
</feature>
<keyword evidence="3 10" id="KW-1133">Transmembrane helix</keyword>
<keyword evidence="8" id="KW-0325">Glycoprotein</keyword>
<evidence type="ECO:0000256" key="8">
    <source>
        <dbReference type="ARBA" id="ARBA00023180"/>
    </source>
</evidence>
<evidence type="ECO:0000313" key="12">
    <source>
        <dbReference type="Ensembl" id="ENSEBUP00000021001.1"/>
    </source>
</evidence>
<reference evidence="12" key="2">
    <citation type="submission" date="2025-09" db="UniProtKB">
        <authorList>
            <consortium name="Ensembl"/>
        </authorList>
    </citation>
    <scope>IDENTIFICATION</scope>
</reference>
<dbReference type="InterPro" id="IPR050119">
    <property type="entry name" value="CCR1-9-like"/>
</dbReference>
<reference evidence="12" key="1">
    <citation type="submission" date="2025-08" db="UniProtKB">
        <authorList>
            <consortium name="Ensembl"/>
        </authorList>
    </citation>
    <scope>IDENTIFICATION</scope>
</reference>
<dbReference type="InterPro" id="IPR000248">
    <property type="entry name" value="ATII_rcpt"/>
</dbReference>
<feature type="domain" description="G-protein coupled receptors family 1 profile" evidence="11">
    <location>
        <begin position="25"/>
        <end position="264"/>
    </location>
</feature>
<dbReference type="Ensembl" id="ENSEBUT00000021577.1">
    <property type="protein sequence ID" value="ENSEBUP00000021001.1"/>
    <property type="gene ID" value="ENSEBUG00000012981.1"/>
</dbReference>
<dbReference type="PANTHER" id="PTHR10489:SF932">
    <property type="entry name" value="G-PROTEIN COUPLED RECEPTORS FAMILY 1 PROFILE DOMAIN-CONTAINING PROTEIN"/>
    <property type="match status" value="1"/>
</dbReference>
<evidence type="ECO:0000256" key="6">
    <source>
        <dbReference type="ARBA" id="ARBA00023157"/>
    </source>
</evidence>
<evidence type="ECO:0000256" key="5">
    <source>
        <dbReference type="ARBA" id="ARBA00023136"/>
    </source>
</evidence>
<accession>A0A8C4QV86</accession>
<dbReference type="GO" id="GO:0009897">
    <property type="term" value="C:external side of plasma membrane"/>
    <property type="evidence" value="ECO:0007669"/>
    <property type="project" value="TreeGrafter"/>
</dbReference>
<dbReference type="GO" id="GO:0019722">
    <property type="term" value="P:calcium-mediated signaling"/>
    <property type="evidence" value="ECO:0007669"/>
    <property type="project" value="TreeGrafter"/>
</dbReference>
<dbReference type="GO" id="GO:0019957">
    <property type="term" value="F:C-C chemokine binding"/>
    <property type="evidence" value="ECO:0007669"/>
    <property type="project" value="TreeGrafter"/>
</dbReference>
<evidence type="ECO:0000256" key="7">
    <source>
        <dbReference type="ARBA" id="ARBA00023170"/>
    </source>
</evidence>
<dbReference type="PRINTS" id="PR00241">
    <property type="entry name" value="ANGIOTENSINR"/>
</dbReference>
<feature type="transmembrane region" description="Helical" evidence="10">
    <location>
        <begin position="44"/>
        <end position="67"/>
    </location>
</feature>
<comment type="subcellular location">
    <subcellularLocation>
        <location evidence="1">Membrane</location>
        <topology evidence="1">Multi-pass membrane protein</topology>
    </subcellularLocation>
</comment>
<dbReference type="OMA" id="WHQATSP"/>
<keyword evidence="4" id="KW-0297">G-protein coupled receptor</keyword>
<feature type="transmembrane region" description="Helical" evidence="10">
    <location>
        <begin position="179"/>
        <end position="201"/>
    </location>
</feature>
<dbReference type="Proteomes" id="UP000694388">
    <property type="component" value="Unplaced"/>
</dbReference>
<organism evidence="12 13">
    <name type="scientific">Eptatretus burgeri</name>
    <name type="common">Inshore hagfish</name>
    <dbReference type="NCBI Taxonomy" id="7764"/>
    <lineage>
        <taxon>Eukaryota</taxon>
        <taxon>Metazoa</taxon>
        <taxon>Chordata</taxon>
        <taxon>Craniata</taxon>
        <taxon>Vertebrata</taxon>
        <taxon>Cyclostomata</taxon>
        <taxon>Myxini</taxon>
        <taxon>Myxiniformes</taxon>
        <taxon>Myxinidae</taxon>
        <taxon>Eptatretinae</taxon>
        <taxon>Eptatretus</taxon>
    </lineage>
</organism>
<keyword evidence="7" id="KW-0675">Receptor</keyword>
<dbReference type="GO" id="GO:0060326">
    <property type="term" value="P:cell chemotaxis"/>
    <property type="evidence" value="ECO:0007669"/>
    <property type="project" value="TreeGrafter"/>
</dbReference>
<dbReference type="GO" id="GO:0016493">
    <property type="term" value="F:C-C chemokine receptor activity"/>
    <property type="evidence" value="ECO:0007669"/>
    <property type="project" value="TreeGrafter"/>
</dbReference>
<dbReference type="GO" id="GO:0007204">
    <property type="term" value="P:positive regulation of cytosolic calcium ion concentration"/>
    <property type="evidence" value="ECO:0007669"/>
    <property type="project" value="TreeGrafter"/>
</dbReference>
<dbReference type="AlphaFoldDB" id="A0A8C4QV86"/>
<dbReference type="GO" id="GO:0006955">
    <property type="term" value="P:immune response"/>
    <property type="evidence" value="ECO:0007669"/>
    <property type="project" value="TreeGrafter"/>
</dbReference>
<evidence type="ECO:0000259" key="11">
    <source>
        <dbReference type="PROSITE" id="PS50262"/>
    </source>
</evidence>
<dbReference type="InterPro" id="IPR000276">
    <property type="entry name" value="GPCR_Rhodpsn"/>
</dbReference>